<evidence type="ECO:0000313" key="2">
    <source>
        <dbReference type="EMBL" id="TWR96726.1"/>
    </source>
</evidence>
<protein>
    <submittedName>
        <fullName evidence="2">Uncharacterized protein</fullName>
    </submittedName>
</protein>
<evidence type="ECO:0000313" key="3">
    <source>
        <dbReference type="Proteomes" id="UP000317901"/>
    </source>
</evidence>
<sequence>MTDPLDKATSTPPPTLGEGCLSRYDPQALRAEDGTDFADARALWLTLNPPLPDEPGSPSEPFSGKSGA</sequence>
<dbReference type="OrthoDB" id="6917628at2"/>
<gene>
    <name evidence="2" type="ORF">FJD37_07715</name>
</gene>
<dbReference type="Proteomes" id="UP000317901">
    <property type="component" value="Unassembled WGS sequence"/>
</dbReference>
<dbReference type="AlphaFoldDB" id="A0A5C5Q081"/>
<dbReference type="RefSeq" id="WP_146425729.1">
    <property type="nucleotide sequence ID" value="NZ_VFIP01000010.1"/>
</dbReference>
<dbReference type="EMBL" id="VFIP01000010">
    <property type="protein sequence ID" value="TWR96726.1"/>
    <property type="molecule type" value="Genomic_DNA"/>
</dbReference>
<feature type="region of interest" description="Disordered" evidence="1">
    <location>
        <begin position="1"/>
        <end position="21"/>
    </location>
</feature>
<organism evidence="2 3">
    <name type="scientific">Pseudomonas saxonica</name>
    <dbReference type="NCBI Taxonomy" id="2600598"/>
    <lineage>
        <taxon>Bacteria</taxon>
        <taxon>Pseudomonadati</taxon>
        <taxon>Pseudomonadota</taxon>
        <taxon>Gammaproteobacteria</taxon>
        <taxon>Pseudomonadales</taxon>
        <taxon>Pseudomonadaceae</taxon>
        <taxon>Pseudomonas</taxon>
    </lineage>
</organism>
<reference evidence="2 3" key="1">
    <citation type="submission" date="2019-06" db="EMBL/GenBank/DDBJ databases">
        <title>Pseudomonas bimorpha sp. nov. isolated from bovine raw milk and skim milk concentrate.</title>
        <authorList>
            <person name="Hofmann K."/>
            <person name="Huptas C."/>
            <person name="Doll E."/>
            <person name="Scherer S."/>
            <person name="Wenning M."/>
        </authorList>
    </citation>
    <scope>NUCLEOTIDE SEQUENCE [LARGE SCALE GENOMIC DNA]</scope>
    <source>
        <strain evidence="2 3">DSM 108990</strain>
    </source>
</reference>
<accession>A0A5C5Q081</accession>
<feature type="region of interest" description="Disordered" evidence="1">
    <location>
        <begin position="47"/>
        <end position="68"/>
    </location>
</feature>
<proteinExistence type="predicted"/>
<name>A0A5C5Q081_9PSED</name>
<comment type="caution">
    <text evidence="2">The sequence shown here is derived from an EMBL/GenBank/DDBJ whole genome shotgun (WGS) entry which is preliminary data.</text>
</comment>
<evidence type="ECO:0000256" key="1">
    <source>
        <dbReference type="SAM" id="MobiDB-lite"/>
    </source>
</evidence>